<dbReference type="Proteomes" id="UP000735302">
    <property type="component" value="Unassembled WGS sequence"/>
</dbReference>
<proteinExistence type="predicted"/>
<evidence type="ECO:0000313" key="2">
    <source>
        <dbReference type="Proteomes" id="UP000735302"/>
    </source>
</evidence>
<sequence>MCVPHGCGQVVLKEAEVEVRDLRMLRMIAEGVDMPGTYEAWAPNIAPLVMSSRCIPVRAIDHPKRCYLNL</sequence>
<organism evidence="1 2">
    <name type="scientific">Plakobranchus ocellatus</name>
    <dbReference type="NCBI Taxonomy" id="259542"/>
    <lineage>
        <taxon>Eukaryota</taxon>
        <taxon>Metazoa</taxon>
        <taxon>Spiralia</taxon>
        <taxon>Lophotrochozoa</taxon>
        <taxon>Mollusca</taxon>
        <taxon>Gastropoda</taxon>
        <taxon>Heterobranchia</taxon>
        <taxon>Euthyneura</taxon>
        <taxon>Panpulmonata</taxon>
        <taxon>Sacoglossa</taxon>
        <taxon>Placobranchoidea</taxon>
        <taxon>Plakobranchidae</taxon>
        <taxon>Plakobranchus</taxon>
    </lineage>
</organism>
<name>A0AAV4BSJ6_9GAST</name>
<protein>
    <submittedName>
        <fullName evidence="1">Uncharacterized protein</fullName>
    </submittedName>
</protein>
<dbReference type="AlphaFoldDB" id="A0AAV4BSJ6"/>
<keyword evidence="2" id="KW-1185">Reference proteome</keyword>
<evidence type="ECO:0000313" key="1">
    <source>
        <dbReference type="EMBL" id="GFO21359.1"/>
    </source>
</evidence>
<reference evidence="1 2" key="1">
    <citation type="journal article" date="2021" name="Elife">
        <title>Chloroplast acquisition without the gene transfer in kleptoplastic sea slugs, Plakobranchus ocellatus.</title>
        <authorList>
            <person name="Maeda T."/>
            <person name="Takahashi S."/>
            <person name="Yoshida T."/>
            <person name="Shimamura S."/>
            <person name="Takaki Y."/>
            <person name="Nagai Y."/>
            <person name="Toyoda A."/>
            <person name="Suzuki Y."/>
            <person name="Arimoto A."/>
            <person name="Ishii H."/>
            <person name="Satoh N."/>
            <person name="Nishiyama T."/>
            <person name="Hasebe M."/>
            <person name="Maruyama T."/>
            <person name="Minagawa J."/>
            <person name="Obokata J."/>
            <person name="Shigenobu S."/>
        </authorList>
    </citation>
    <scope>NUCLEOTIDE SEQUENCE [LARGE SCALE GENOMIC DNA]</scope>
</reference>
<comment type="caution">
    <text evidence="1">The sequence shown here is derived from an EMBL/GenBank/DDBJ whole genome shotgun (WGS) entry which is preliminary data.</text>
</comment>
<gene>
    <name evidence="1" type="ORF">PoB_004786400</name>
</gene>
<dbReference type="EMBL" id="BLXT01005252">
    <property type="protein sequence ID" value="GFO21359.1"/>
    <property type="molecule type" value="Genomic_DNA"/>
</dbReference>
<accession>A0AAV4BSJ6</accession>